<dbReference type="InterPro" id="IPR001128">
    <property type="entry name" value="Cyt_P450"/>
</dbReference>
<evidence type="ECO:0000256" key="6">
    <source>
        <dbReference type="ARBA" id="ARBA00023033"/>
    </source>
</evidence>
<keyword evidence="12" id="KW-1185">Reference proteome</keyword>
<comment type="cofactor">
    <cofactor evidence="7">
        <name>heme</name>
        <dbReference type="ChEBI" id="CHEBI:30413"/>
    </cofactor>
</comment>
<feature type="binding site" description="axial binding residue" evidence="7">
    <location>
        <position position="438"/>
    </location>
    <ligand>
        <name>heme</name>
        <dbReference type="ChEBI" id="CHEBI:30413"/>
    </ligand>
    <ligandPart>
        <name>Fe</name>
        <dbReference type="ChEBI" id="CHEBI:18248"/>
    </ligandPart>
</feature>
<dbReference type="STRING" id="49390.A0A068VKJ2"/>
<dbReference type="EMBL" id="HG741633">
    <property type="protein sequence ID" value="CDP21119.1"/>
    <property type="molecule type" value="Genomic_DNA"/>
</dbReference>
<evidence type="ECO:0000256" key="3">
    <source>
        <dbReference type="ARBA" id="ARBA00022723"/>
    </source>
</evidence>
<dbReference type="GO" id="GO:0016705">
    <property type="term" value="F:oxidoreductase activity, acting on paired donors, with incorporation or reduction of molecular oxygen"/>
    <property type="evidence" value="ECO:0007669"/>
    <property type="project" value="InterPro"/>
</dbReference>
<evidence type="ECO:0000256" key="4">
    <source>
        <dbReference type="ARBA" id="ARBA00023002"/>
    </source>
</evidence>
<evidence type="ECO:0000256" key="10">
    <source>
        <dbReference type="SAM" id="Phobius"/>
    </source>
</evidence>
<dbReference type="CDD" id="cd20653">
    <property type="entry name" value="CYP81"/>
    <property type="match status" value="1"/>
</dbReference>
<dbReference type="GO" id="GO:0005506">
    <property type="term" value="F:iron ion binding"/>
    <property type="evidence" value="ECO:0007669"/>
    <property type="project" value="InterPro"/>
</dbReference>
<dbReference type="SUPFAM" id="SSF48264">
    <property type="entry name" value="Cytochrome P450"/>
    <property type="match status" value="1"/>
</dbReference>
<evidence type="ECO:0000256" key="7">
    <source>
        <dbReference type="PIRSR" id="PIRSR602401-1"/>
    </source>
</evidence>
<keyword evidence="5 7" id="KW-0408">Iron</keyword>
<dbReference type="PROSITE" id="PS00086">
    <property type="entry name" value="CYTOCHROME_P450"/>
    <property type="match status" value="1"/>
</dbReference>
<keyword evidence="6 8" id="KW-0503">Monooxygenase</keyword>
<proteinExistence type="inferred from homology"/>
<dbReference type="GO" id="GO:0020037">
    <property type="term" value="F:heme binding"/>
    <property type="evidence" value="ECO:0007669"/>
    <property type="project" value="InterPro"/>
</dbReference>
<organism evidence="11 12">
    <name type="scientific">Coffea canephora</name>
    <name type="common">Robusta coffee</name>
    <dbReference type="NCBI Taxonomy" id="49390"/>
    <lineage>
        <taxon>Eukaryota</taxon>
        <taxon>Viridiplantae</taxon>
        <taxon>Streptophyta</taxon>
        <taxon>Embryophyta</taxon>
        <taxon>Tracheophyta</taxon>
        <taxon>Spermatophyta</taxon>
        <taxon>Magnoliopsida</taxon>
        <taxon>eudicotyledons</taxon>
        <taxon>Gunneridae</taxon>
        <taxon>Pentapetalae</taxon>
        <taxon>asterids</taxon>
        <taxon>lamiids</taxon>
        <taxon>Gentianales</taxon>
        <taxon>Rubiaceae</taxon>
        <taxon>Ixoroideae</taxon>
        <taxon>Gardenieae complex</taxon>
        <taxon>Bertiereae - Coffeeae clade</taxon>
        <taxon>Coffeeae</taxon>
        <taxon>Coffea</taxon>
    </lineage>
</organism>
<evidence type="ECO:0000313" key="12">
    <source>
        <dbReference type="Proteomes" id="UP000295252"/>
    </source>
</evidence>
<keyword evidence="10" id="KW-1133">Transmembrane helix</keyword>
<dbReference type="PhylomeDB" id="A0A068VKJ2"/>
<keyword evidence="10" id="KW-0472">Membrane</keyword>
<dbReference type="AlphaFoldDB" id="A0A068VKJ2"/>
<comment type="similarity">
    <text evidence="1 8">Belongs to the cytochrome P450 family.</text>
</comment>
<dbReference type="PANTHER" id="PTHR47947">
    <property type="entry name" value="CYTOCHROME P450 82C3-RELATED"/>
    <property type="match status" value="1"/>
</dbReference>
<dbReference type="PRINTS" id="PR00385">
    <property type="entry name" value="P450"/>
</dbReference>
<keyword evidence="9" id="KW-0175">Coiled coil</keyword>
<evidence type="ECO:0000256" key="8">
    <source>
        <dbReference type="RuleBase" id="RU000461"/>
    </source>
</evidence>
<feature type="transmembrane region" description="Helical" evidence="10">
    <location>
        <begin position="6"/>
        <end position="24"/>
    </location>
</feature>
<keyword evidence="4 8" id="KW-0560">Oxidoreductase</keyword>
<evidence type="ECO:0000313" key="11">
    <source>
        <dbReference type="EMBL" id="CDP21119.1"/>
    </source>
</evidence>
<dbReference type="PRINTS" id="PR00463">
    <property type="entry name" value="EP450I"/>
</dbReference>
<dbReference type="Gramene" id="CDP21119">
    <property type="protein sequence ID" value="CDP21119"/>
    <property type="gene ID" value="GSCOC_T00005960001"/>
</dbReference>
<evidence type="ECO:0000256" key="9">
    <source>
        <dbReference type="SAM" id="Coils"/>
    </source>
</evidence>
<dbReference type="InterPro" id="IPR017972">
    <property type="entry name" value="Cyt_P450_CS"/>
</dbReference>
<reference evidence="12" key="1">
    <citation type="journal article" date="2014" name="Science">
        <title>The coffee genome provides insight into the convergent evolution of caffeine biosynthesis.</title>
        <authorList>
            <person name="Denoeud F."/>
            <person name="Carretero-Paulet L."/>
            <person name="Dereeper A."/>
            <person name="Droc G."/>
            <person name="Guyot R."/>
            <person name="Pietrella M."/>
            <person name="Zheng C."/>
            <person name="Alberti A."/>
            <person name="Anthony F."/>
            <person name="Aprea G."/>
            <person name="Aury J.M."/>
            <person name="Bento P."/>
            <person name="Bernard M."/>
            <person name="Bocs S."/>
            <person name="Campa C."/>
            <person name="Cenci A."/>
            <person name="Combes M.C."/>
            <person name="Crouzillat D."/>
            <person name="Da Silva C."/>
            <person name="Daddiego L."/>
            <person name="De Bellis F."/>
            <person name="Dussert S."/>
            <person name="Garsmeur O."/>
            <person name="Gayraud T."/>
            <person name="Guignon V."/>
            <person name="Jahn K."/>
            <person name="Jamilloux V."/>
            <person name="Joet T."/>
            <person name="Labadie K."/>
            <person name="Lan T."/>
            <person name="Leclercq J."/>
            <person name="Lepelley M."/>
            <person name="Leroy T."/>
            <person name="Li L.T."/>
            <person name="Librado P."/>
            <person name="Lopez L."/>
            <person name="Munoz A."/>
            <person name="Noel B."/>
            <person name="Pallavicini A."/>
            <person name="Perrotta G."/>
            <person name="Poncet V."/>
            <person name="Pot D."/>
            <person name="Priyono X."/>
            <person name="Rigoreau M."/>
            <person name="Rouard M."/>
            <person name="Rozas J."/>
            <person name="Tranchant-Dubreuil C."/>
            <person name="VanBuren R."/>
            <person name="Zhang Q."/>
            <person name="Andrade A.C."/>
            <person name="Argout X."/>
            <person name="Bertrand B."/>
            <person name="de Kochko A."/>
            <person name="Graziosi G."/>
            <person name="Henry R.J."/>
            <person name="Jayarama X."/>
            <person name="Ming R."/>
            <person name="Nagai C."/>
            <person name="Rounsley S."/>
            <person name="Sankoff D."/>
            <person name="Giuliano G."/>
            <person name="Albert V.A."/>
            <person name="Wincker P."/>
            <person name="Lashermes P."/>
        </authorList>
    </citation>
    <scope>NUCLEOTIDE SEQUENCE [LARGE SCALE GENOMIC DNA]</scope>
    <source>
        <strain evidence="12">cv. DH200-94</strain>
    </source>
</reference>
<dbReference type="OMA" id="QLYEIFY"/>
<dbReference type="Proteomes" id="UP000295252">
    <property type="component" value="Unassembled WGS sequence"/>
</dbReference>
<dbReference type="Gene3D" id="1.10.630.10">
    <property type="entry name" value="Cytochrome P450"/>
    <property type="match status" value="1"/>
</dbReference>
<dbReference type="PANTHER" id="PTHR47947:SF57">
    <property type="entry name" value="CYTOCHROME P450 81F3-LIKE"/>
    <property type="match status" value="1"/>
</dbReference>
<keyword evidence="3 7" id="KW-0479">Metal-binding</keyword>
<name>A0A068VKJ2_COFCA</name>
<dbReference type="OrthoDB" id="1055148at2759"/>
<gene>
    <name evidence="11" type="ORF">GSCOC_T00005960001</name>
</gene>
<protein>
    <submittedName>
        <fullName evidence="11">DH200=94 genomic scaffold, scaffold_2549</fullName>
    </submittedName>
</protein>
<evidence type="ECO:0000256" key="2">
    <source>
        <dbReference type="ARBA" id="ARBA00022617"/>
    </source>
</evidence>
<evidence type="ECO:0000256" key="1">
    <source>
        <dbReference type="ARBA" id="ARBA00010617"/>
    </source>
</evidence>
<dbReference type="Pfam" id="PF00067">
    <property type="entry name" value="p450"/>
    <property type="match status" value="1"/>
</dbReference>
<dbReference type="FunFam" id="1.10.630.10:FF:000081">
    <property type="entry name" value="Cytochrome P450 CYP81N5"/>
    <property type="match status" value="1"/>
</dbReference>
<dbReference type="InterPro" id="IPR050651">
    <property type="entry name" value="Plant_Cytochrome_P450_Monoox"/>
</dbReference>
<dbReference type="InterPro" id="IPR002401">
    <property type="entry name" value="Cyt_P450_E_grp-I"/>
</dbReference>
<accession>A0A068VKJ2</accession>
<dbReference type="GO" id="GO:0004497">
    <property type="term" value="F:monooxygenase activity"/>
    <property type="evidence" value="ECO:0007669"/>
    <property type="project" value="UniProtKB-KW"/>
</dbReference>
<feature type="coiled-coil region" evidence="9">
    <location>
        <begin position="225"/>
        <end position="252"/>
    </location>
</feature>
<dbReference type="InterPro" id="IPR036396">
    <property type="entry name" value="Cyt_P450_sf"/>
</dbReference>
<keyword evidence="2 7" id="KW-0349">Heme</keyword>
<keyword evidence="10" id="KW-0812">Transmembrane</keyword>
<dbReference type="InParanoid" id="A0A068VKJ2"/>
<evidence type="ECO:0000256" key="5">
    <source>
        <dbReference type="ARBA" id="ARBA00023004"/>
    </source>
</evidence>
<sequence>MIMEVIYSILVLSFLVVLVAIKHLQENKRTLKPPSPPALPILGHLHLLKAAPHRALQLLSIKYGPLISLRFGIRPILIVSSPSLAEECFSKTNDVIFANRPGSISGKILGYNNSTIGFSPYGDHWRNLRRVTTIHIFSSASLHNFSSIWIEEIRFSVRKLFSMNSDDIVWKDVNMNSVFLDLVFNVIMKMLAGKKWPSDKTADLFSLISFMGICDYVPVLRWIGFRGLEKNLSNLQQKRDKLFRDLIDQTRKKEGEGGSCSTEQRRTVIQALLSLQDAEPEFLTDETVKGIILIMFTAGVHTSALTMEWAMSLMLNHPQVLKKARSEIDNNVTQSGQLIEDSDLSKLPYLRCIIKETLRLFPAAPTLLPHYSSEDCTIGGFKVPKGTTLLVNAWAIHRDPKVWEEPAKFKPERFEGINEGACDEGFKFIPFGKGRRACPGAALGMRFISLTLGTMLQCFDWERVGPQLVDLEEKSGITLDKAKPLEALFRPRSSMIELVSQL</sequence>